<gene>
    <name evidence="2" type="ORF">SAMN05660350_04283</name>
</gene>
<dbReference type="InterPro" id="IPR050266">
    <property type="entry name" value="AB_hydrolase_sf"/>
</dbReference>
<dbReference type="Proteomes" id="UP000184428">
    <property type="component" value="Unassembled WGS sequence"/>
</dbReference>
<dbReference type="InterPro" id="IPR000073">
    <property type="entry name" value="AB_hydrolase_1"/>
</dbReference>
<evidence type="ECO:0000313" key="2">
    <source>
        <dbReference type="EMBL" id="SHN87943.1"/>
    </source>
</evidence>
<dbReference type="InterPro" id="IPR029058">
    <property type="entry name" value="AB_hydrolase_fold"/>
</dbReference>
<sequence>MFARVVAPDMPGFGGADKPDRFVYTVDGYARHLAGVLDGLGVLRAHLVLHDFGGHWGLAWAADRPDRFASATLVSVGVLRGHRWHSVARIWRTSGLGELALRTSTLPASRLLLQRGTPRGLPRDAVERLYRSLEDPGTQRAVLRLYRATDVAAVSEDLHRRLQGVDRPVLVVWGRHDPYLPVADAERQRETFPGAQVVVLGDSGHWPMLDDPVALEQTVLPFLARVTAGAVVGAGSR</sequence>
<dbReference type="PANTHER" id="PTHR43798">
    <property type="entry name" value="MONOACYLGLYCEROL LIPASE"/>
    <property type="match status" value="1"/>
</dbReference>
<dbReference type="RefSeq" id="WP_175561444.1">
    <property type="nucleotide sequence ID" value="NZ_FRDM01000038.1"/>
</dbReference>
<dbReference type="GO" id="GO:0046464">
    <property type="term" value="P:acylglycerol catabolic process"/>
    <property type="evidence" value="ECO:0007669"/>
    <property type="project" value="TreeGrafter"/>
</dbReference>
<name>A0A1M7UY71_9ACTN</name>
<dbReference type="PANTHER" id="PTHR43798:SF33">
    <property type="entry name" value="HYDROLASE, PUTATIVE (AFU_ORTHOLOGUE AFUA_2G14860)-RELATED"/>
    <property type="match status" value="1"/>
</dbReference>
<dbReference type="GO" id="GO:0016020">
    <property type="term" value="C:membrane"/>
    <property type="evidence" value="ECO:0007669"/>
    <property type="project" value="TreeGrafter"/>
</dbReference>
<dbReference type="Pfam" id="PF00561">
    <property type="entry name" value="Abhydrolase_1"/>
    <property type="match status" value="1"/>
</dbReference>
<dbReference type="GO" id="GO:0047372">
    <property type="term" value="F:monoacylglycerol lipase activity"/>
    <property type="evidence" value="ECO:0007669"/>
    <property type="project" value="TreeGrafter"/>
</dbReference>
<dbReference type="AlphaFoldDB" id="A0A1M7UY71"/>
<protein>
    <submittedName>
        <fullName evidence="2">Pimeloyl-ACP methyl ester carboxylesterase</fullName>
    </submittedName>
</protein>
<evidence type="ECO:0000313" key="3">
    <source>
        <dbReference type="Proteomes" id="UP000184428"/>
    </source>
</evidence>
<evidence type="ECO:0000259" key="1">
    <source>
        <dbReference type="Pfam" id="PF00561"/>
    </source>
</evidence>
<accession>A0A1M7UY71</accession>
<dbReference type="SUPFAM" id="SSF53474">
    <property type="entry name" value="alpha/beta-Hydrolases"/>
    <property type="match status" value="1"/>
</dbReference>
<reference evidence="2 3" key="1">
    <citation type="submission" date="2016-12" db="EMBL/GenBank/DDBJ databases">
        <authorList>
            <person name="Song W.-J."/>
            <person name="Kurnit D.M."/>
        </authorList>
    </citation>
    <scope>NUCLEOTIDE SEQUENCE [LARGE SCALE GENOMIC DNA]</scope>
    <source>
        <strain evidence="2 3">DSM 43162</strain>
    </source>
</reference>
<dbReference type="EMBL" id="FRDM01000038">
    <property type="protein sequence ID" value="SHN87943.1"/>
    <property type="molecule type" value="Genomic_DNA"/>
</dbReference>
<proteinExistence type="predicted"/>
<organism evidence="2 3">
    <name type="scientific">Geodermatophilus obscurus</name>
    <dbReference type="NCBI Taxonomy" id="1861"/>
    <lineage>
        <taxon>Bacteria</taxon>
        <taxon>Bacillati</taxon>
        <taxon>Actinomycetota</taxon>
        <taxon>Actinomycetes</taxon>
        <taxon>Geodermatophilales</taxon>
        <taxon>Geodermatophilaceae</taxon>
        <taxon>Geodermatophilus</taxon>
    </lineage>
</organism>
<feature type="domain" description="AB hydrolase-1" evidence="1">
    <location>
        <begin position="3"/>
        <end position="212"/>
    </location>
</feature>
<dbReference type="PRINTS" id="PR00111">
    <property type="entry name" value="ABHYDROLASE"/>
</dbReference>
<dbReference type="Gene3D" id="3.40.50.1820">
    <property type="entry name" value="alpha/beta hydrolase"/>
    <property type="match status" value="1"/>
</dbReference>